<dbReference type="OrthoDB" id="14252at2759"/>
<feature type="transmembrane region" description="Helical" evidence="11">
    <location>
        <begin position="67"/>
        <end position="86"/>
    </location>
</feature>
<dbReference type="InterPro" id="IPR023395">
    <property type="entry name" value="MCP_dom_sf"/>
</dbReference>
<evidence type="ECO:0000256" key="8">
    <source>
        <dbReference type="ARBA" id="ARBA00023136"/>
    </source>
</evidence>
<feature type="repeat" description="Solcar" evidence="9">
    <location>
        <begin position="102"/>
        <end position="188"/>
    </location>
</feature>
<comment type="caution">
    <text evidence="12">The sequence shown here is derived from an EMBL/GenBank/DDBJ whole genome shotgun (WGS) entry which is preliminary data.</text>
</comment>
<gene>
    <name evidence="12" type="ORF">HCN44_009058</name>
</gene>
<accession>A0A835CX00</accession>
<evidence type="ECO:0000313" key="13">
    <source>
        <dbReference type="Proteomes" id="UP000639338"/>
    </source>
</evidence>
<reference evidence="12 13" key="1">
    <citation type="submission" date="2020-08" db="EMBL/GenBank/DDBJ databases">
        <title>Aphidius gifuensis genome sequencing and assembly.</title>
        <authorList>
            <person name="Du Z."/>
        </authorList>
    </citation>
    <scope>NUCLEOTIDE SEQUENCE [LARGE SCALE GENOMIC DNA]</scope>
    <source>
        <strain evidence="12">YNYX2018</strain>
        <tissue evidence="12">Adults</tissue>
    </source>
</reference>
<name>A0A835CX00_APHGI</name>
<dbReference type="InterPro" id="IPR018108">
    <property type="entry name" value="MCP_transmembrane"/>
</dbReference>
<evidence type="ECO:0000256" key="7">
    <source>
        <dbReference type="ARBA" id="ARBA00023128"/>
    </source>
</evidence>
<feature type="repeat" description="Solcar" evidence="9">
    <location>
        <begin position="196"/>
        <end position="282"/>
    </location>
</feature>
<evidence type="ECO:0008006" key="14">
    <source>
        <dbReference type="Google" id="ProtNLM"/>
    </source>
</evidence>
<keyword evidence="4 9" id="KW-0812">Transmembrane</keyword>
<evidence type="ECO:0000256" key="9">
    <source>
        <dbReference type="PROSITE-ProRule" id="PRU00282"/>
    </source>
</evidence>
<feature type="transmembrane region" description="Helical" evidence="11">
    <location>
        <begin position="12"/>
        <end position="30"/>
    </location>
</feature>
<dbReference type="Pfam" id="PF00153">
    <property type="entry name" value="Mito_carr"/>
    <property type="match status" value="3"/>
</dbReference>
<evidence type="ECO:0000256" key="1">
    <source>
        <dbReference type="ARBA" id="ARBA00004225"/>
    </source>
</evidence>
<evidence type="ECO:0000256" key="3">
    <source>
        <dbReference type="ARBA" id="ARBA00022448"/>
    </source>
</evidence>
<comment type="subcellular location">
    <subcellularLocation>
        <location evidence="1">Mitochondrion membrane</location>
        <topology evidence="1">Multi-pass membrane protein</topology>
    </subcellularLocation>
</comment>
<dbReference type="GO" id="GO:0031966">
    <property type="term" value="C:mitochondrial membrane"/>
    <property type="evidence" value="ECO:0007669"/>
    <property type="project" value="UniProtKB-SubCell"/>
</dbReference>
<evidence type="ECO:0000256" key="11">
    <source>
        <dbReference type="SAM" id="Phobius"/>
    </source>
</evidence>
<dbReference type="InterPro" id="IPR050567">
    <property type="entry name" value="Mitochondrial_Carrier"/>
</dbReference>
<keyword evidence="3 10" id="KW-0813">Transport</keyword>
<sequence>MDNSKERTLQNYLIAGGFGGICTTLIGHPFDTIKVRMQVVPGLYINSFDATWKIITHEGRTGLYKGMSAQLIGIVPIFALSILSYESGKKLLTKIDEDEQNLKPKKLFLAGMFSGLTTTIFSVPGERIKCLLQMQNNTKKYHGFFDCLVKLLQEGGIRNLYVGTCATLLRDIPSSGIYFAVYETTMRTIQQNTTQKSIWHPMVAGGLAGISNWIVAMPADVLKSRIQIAHVDKYPQGLRSAFREMMNKEGPIGLYRGIVPIIIRSFPANAACFLGIHVALDFFDKFK</sequence>
<evidence type="ECO:0000256" key="5">
    <source>
        <dbReference type="ARBA" id="ARBA00022737"/>
    </source>
</evidence>
<dbReference type="SUPFAM" id="SSF103506">
    <property type="entry name" value="Mitochondrial carrier"/>
    <property type="match status" value="1"/>
</dbReference>
<keyword evidence="7" id="KW-0496">Mitochondrion</keyword>
<dbReference type="PANTHER" id="PTHR45624:SF4">
    <property type="entry name" value="CONGESTED-LIKE TRACHEA PROTEIN-RELATED"/>
    <property type="match status" value="1"/>
</dbReference>
<dbReference type="GO" id="GO:0015227">
    <property type="term" value="F:O-acyl-L-carnitine transmembrane transporter activity"/>
    <property type="evidence" value="ECO:0007669"/>
    <property type="project" value="TreeGrafter"/>
</dbReference>
<comment type="similarity">
    <text evidence="2 10">Belongs to the mitochondrial carrier (TC 2.A.29) family.</text>
</comment>
<evidence type="ECO:0000256" key="2">
    <source>
        <dbReference type="ARBA" id="ARBA00006375"/>
    </source>
</evidence>
<dbReference type="GO" id="GO:0006839">
    <property type="term" value="P:mitochondrial transport"/>
    <property type="evidence" value="ECO:0007669"/>
    <property type="project" value="TreeGrafter"/>
</dbReference>
<evidence type="ECO:0000256" key="6">
    <source>
        <dbReference type="ARBA" id="ARBA00022989"/>
    </source>
</evidence>
<protein>
    <recommendedName>
        <fullName evidence="14">Mitochondrial carrier protein</fullName>
    </recommendedName>
</protein>
<dbReference type="GO" id="GO:1902603">
    <property type="term" value="P:carnitine transmembrane transport"/>
    <property type="evidence" value="ECO:0007669"/>
    <property type="project" value="TreeGrafter"/>
</dbReference>
<proteinExistence type="inferred from homology"/>
<evidence type="ECO:0000256" key="10">
    <source>
        <dbReference type="RuleBase" id="RU000488"/>
    </source>
</evidence>
<dbReference type="PANTHER" id="PTHR45624">
    <property type="entry name" value="MITOCHONDRIAL BASIC AMINO ACIDS TRANSPORTER-RELATED"/>
    <property type="match status" value="1"/>
</dbReference>
<organism evidence="12 13">
    <name type="scientific">Aphidius gifuensis</name>
    <name type="common">Parasitoid wasp</name>
    <dbReference type="NCBI Taxonomy" id="684658"/>
    <lineage>
        <taxon>Eukaryota</taxon>
        <taxon>Metazoa</taxon>
        <taxon>Ecdysozoa</taxon>
        <taxon>Arthropoda</taxon>
        <taxon>Hexapoda</taxon>
        <taxon>Insecta</taxon>
        <taxon>Pterygota</taxon>
        <taxon>Neoptera</taxon>
        <taxon>Endopterygota</taxon>
        <taxon>Hymenoptera</taxon>
        <taxon>Apocrita</taxon>
        <taxon>Ichneumonoidea</taxon>
        <taxon>Braconidae</taxon>
        <taxon>Aphidiinae</taxon>
        <taxon>Aphidius</taxon>
    </lineage>
</organism>
<dbReference type="EMBL" id="JACMRX010000002">
    <property type="protein sequence ID" value="KAF7996020.1"/>
    <property type="molecule type" value="Genomic_DNA"/>
</dbReference>
<dbReference type="Gene3D" id="1.50.40.10">
    <property type="entry name" value="Mitochondrial carrier domain"/>
    <property type="match status" value="2"/>
</dbReference>
<dbReference type="AlphaFoldDB" id="A0A835CX00"/>
<evidence type="ECO:0000313" key="12">
    <source>
        <dbReference type="EMBL" id="KAF7996020.1"/>
    </source>
</evidence>
<keyword evidence="13" id="KW-1185">Reference proteome</keyword>
<keyword evidence="8 9" id="KW-0472">Membrane</keyword>
<keyword evidence="6 11" id="KW-1133">Transmembrane helix</keyword>
<feature type="repeat" description="Solcar" evidence="9">
    <location>
        <begin position="7"/>
        <end position="91"/>
    </location>
</feature>
<evidence type="ECO:0000256" key="4">
    <source>
        <dbReference type="ARBA" id="ARBA00022692"/>
    </source>
</evidence>
<keyword evidence="5" id="KW-0677">Repeat</keyword>
<dbReference type="PROSITE" id="PS50920">
    <property type="entry name" value="SOLCAR"/>
    <property type="match status" value="3"/>
</dbReference>
<dbReference type="Proteomes" id="UP000639338">
    <property type="component" value="Unassembled WGS sequence"/>
</dbReference>